<accession>A0A7I8VFQ6</accession>
<keyword evidence="1" id="KW-0732">Signal</keyword>
<keyword evidence="3" id="KW-1185">Reference proteome</keyword>
<comment type="caution">
    <text evidence="2">The sequence shown here is derived from an EMBL/GenBank/DDBJ whole genome shotgun (WGS) entry which is preliminary data.</text>
</comment>
<organism evidence="2 3">
    <name type="scientific">Dimorphilus gyrociliatus</name>
    <dbReference type="NCBI Taxonomy" id="2664684"/>
    <lineage>
        <taxon>Eukaryota</taxon>
        <taxon>Metazoa</taxon>
        <taxon>Spiralia</taxon>
        <taxon>Lophotrochozoa</taxon>
        <taxon>Annelida</taxon>
        <taxon>Polychaeta</taxon>
        <taxon>Polychaeta incertae sedis</taxon>
        <taxon>Dinophilidae</taxon>
        <taxon>Dimorphilus</taxon>
    </lineage>
</organism>
<dbReference type="AlphaFoldDB" id="A0A7I8VFQ6"/>
<gene>
    <name evidence="2" type="ORF">DGYR_LOCUS3302</name>
</gene>
<evidence type="ECO:0000256" key="1">
    <source>
        <dbReference type="SAM" id="SignalP"/>
    </source>
</evidence>
<dbReference type="EMBL" id="CAJFCJ010000005">
    <property type="protein sequence ID" value="CAD5114462.1"/>
    <property type="molecule type" value="Genomic_DNA"/>
</dbReference>
<proteinExistence type="predicted"/>
<feature type="chain" id="PRO_5029643072" evidence="1">
    <location>
        <begin position="23"/>
        <end position="90"/>
    </location>
</feature>
<evidence type="ECO:0000313" key="3">
    <source>
        <dbReference type="Proteomes" id="UP000549394"/>
    </source>
</evidence>
<sequence length="90" mass="10643">MAKDYSACLLIILLWSSSLADAVKTEFDDVWDPSYHRDQPALAQYKRFMFNPDLGKRMFNMDLGKRMFNNDLGKRMFNMDLGKKKKRENN</sequence>
<reference evidence="2 3" key="1">
    <citation type="submission" date="2020-08" db="EMBL/GenBank/DDBJ databases">
        <authorList>
            <person name="Hejnol A."/>
        </authorList>
    </citation>
    <scope>NUCLEOTIDE SEQUENCE [LARGE SCALE GENOMIC DNA]</scope>
</reference>
<name>A0A7I8VFQ6_9ANNE</name>
<protein>
    <submittedName>
        <fullName evidence="2">Uncharacterized protein</fullName>
    </submittedName>
</protein>
<evidence type="ECO:0000313" key="2">
    <source>
        <dbReference type="EMBL" id="CAD5114462.1"/>
    </source>
</evidence>
<dbReference type="Proteomes" id="UP000549394">
    <property type="component" value="Unassembled WGS sequence"/>
</dbReference>
<feature type="signal peptide" evidence="1">
    <location>
        <begin position="1"/>
        <end position="22"/>
    </location>
</feature>